<dbReference type="RefSeq" id="WP_131050079.1">
    <property type="nucleotide sequence ID" value="NZ_CP112887.1"/>
</dbReference>
<protein>
    <recommendedName>
        <fullName evidence="4 14">Undecaprenyl-diphosphatase</fullName>
        <ecNumber evidence="3 14">3.6.1.27</ecNumber>
    </recommendedName>
    <alternativeName>
        <fullName evidence="12 14">Bacitracin resistance protein</fullName>
    </alternativeName>
    <alternativeName>
        <fullName evidence="11 14">Undecaprenyl pyrophosphate phosphatase</fullName>
    </alternativeName>
</protein>
<dbReference type="HAMAP" id="MF_01006">
    <property type="entry name" value="Undec_diphosphatase"/>
    <property type="match status" value="1"/>
</dbReference>
<evidence type="ECO:0000256" key="10">
    <source>
        <dbReference type="ARBA" id="ARBA00023251"/>
    </source>
</evidence>
<accession>A0AAJ5UCF5</accession>
<evidence type="ECO:0000256" key="4">
    <source>
        <dbReference type="ARBA" id="ARBA00021581"/>
    </source>
</evidence>
<comment type="miscellaneous">
    <text evidence="14">Bacitracin is thought to be involved in the inhibition of peptidoglycan synthesis by sequestering undecaprenyl diphosphate, thereby reducing the pool of lipid carrier available.</text>
</comment>
<comment type="subcellular location">
    <subcellularLocation>
        <location evidence="1 14">Cell membrane</location>
        <topology evidence="1 14">Multi-pass membrane protein</topology>
    </subcellularLocation>
</comment>
<dbReference type="Pfam" id="PF02673">
    <property type="entry name" value="BacA"/>
    <property type="match status" value="1"/>
</dbReference>
<comment type="similarity">
    <text evidence="2 14">Belongs to the UppP family.</text>
</comment>
<feature type="transmembrane region" description="Helical" evidence="14">
    <location>
        <begin position="231"/>
        <end position="250"/>
    </location>
</feature>
<dbReference type="Proteomes" id="UP001210130">
    <property type="component" value="Chromosome"/>
</dbReference>
<keyword evidence="16" id="KW-1185">Reference proteome</keyword>
<comment type="function">
    <text evidence="14">Catalyzes the dephosphorylation of undecaprenyl diphosphate (UPP). Confers resistance to bacitracin.</text>
</comment>
<feature type="transmembrane region" description="Helical" evidence="14">
    <location>
        <begin position="43"/>
        <end position="63"/>
    </location>
</feature>
<evidence type="ECO:0000256" key="9">
    <source>
        <dbReference type="ARBA" id="ARBA00023136"/>
    </source>
</evidence>
<evidence type="ECO:0000256" key="7">
    <source>
        <dbReference type="ARBA" id="ARBA00022801"/>
    </source>
</evidence>
<gene>
    <name evidence="14" type="primary">uppP</name>
    <name evidence="15" type="ORF">OR613_14650</name>
</gene>
<evidence type="ECO:0000313" key="16">
    <source>
        <dbReference type="Proteomes" id="UP001210130"/>
    </source>
</evidence>
<evidence type="ECO:0000256" key="8">
    <source>
        <dbReference type="ARBA" id="ARBA00022989"/>
    </source>
</evidence>
<dbReference type="InterPro" id="IPR003824">
    <property type="entry name" value="UppP"/>
</dbReference>
<evidence type="ECO:0000256" key="3">
    <source>
        <dbReference type="ARBA" id="ARBA00012374"/>
    </source>
</evidence>
<dbReference type="PANTHER" id="PTHR30622:SF2">
    <property type="entry name" value="UNDECAPRENYL-DIPHOSPHATASE"/>
    <property type="match status" value="1"/>
</dbReference>
<sequence length="280" mass="30180">MTFLNILILAVIQGLAELLPVSSSAHVIMAEKILGLNPSAPDMTLLLVMLHTGTMFAVIVHFWKSWRVTYFSSGAAFKHYALRIIIATMMTGIVGLTLQHIIKVYFSGNTPDFEIESLFSNSKLIACGLVVSGILIIVSSRIKESHTQRLSLIQSVIVGMVQGLCLPFRGLSRSGATISTALSVGVARKTAEEFSFALAVVLTPIVIVKEVARAFHASAALKAVSPTVSSIVLPSLLGMVFSFIAGLVALRWLAGWLEHDKWHLFGGYCLLAACAVLWIG</sequence>
<dbReference type="EMBL" id="CP112887">
    <property type="protein sequence ID" value="WBW59284.1"/>
    <property type="molecule type" value="Genomic_DNA"/>
</dbReference>
<dbReference type="EC" id="3.6.1.27" evidence="3 14"/>
<evidence type="ECO:0000256" key="6">
    <source>
        <dbReference type="ARBA" id="ARBA00022692"/>
    </source>
</evidence>
<evidence type="ECO:0000256" key="5">
    <source>
        <dbReference type="ARBA" id="ARBA00022475"/>
    </source>
</evidence>
<keyword evidence="6 14" id="KW-0812">Transmembrane</keyword>
<keyword evidence="8 14" id="KW-1133">Transmembrane helix</keyword>
<dbReference type="GO" id="GO:0008360">
    <property type="term" value="P:regulation of cell shape"/>
    <property type="evidence" value="ECO:0007669"/>
    <property type="project" value="UniProtKB-KW"/>
</dbReference>
<keyword evidence="14" id="KW-0573">Peptidoglycan synthesis</keyword>
<name>A0AAJ5UCF5_9ENTR</name>
<feature type="transmembrane region" description="Helical" evidence="14">
    <location>
        <begin position="262"/>
        <end position="279"/>
    </location>
</feature>
<evidence type="ECO:0000313" key="15">
    <source>
        <dbReference type="EMBL" id="WBW59284.1"/>
    </source>
</evidence>
<dbReference type="GO" id="GO:0046677">
    <property type="term" value="P:response to antibiotic"/>
    <property type="evidence" value="ECO:0007669"/>
    <property type="project" value="UniProtKB-UniRule"/>
</dbReference>
<dbReference type="GO" id="GO:0009252">
    <property type="term" value="P:peptidoglycan biosynthetic process"/>
    <property type="evidence" value="ECO:0007669"/>
    <property type="project" value="UniProtKB-KW"/>
</dbReference>
<dbReference type="AlphaFoldDB" id="A0AAJ5UCF5"/>
<evidence type="ECO:0000256" key="14">
    <source>
        <dbReference type="HAMAP-Rule" id="MF_01006"/>
    </source>
</evidence>
<organism evidence="15 16">
    <name type="scientific">Klebsiella electrica</name>
    <dbReference type="NCBI Taxonomy" id="1259973"/>
    <lineage>
        <taxon>Bacteria</taxon>
        <taxon>Pseudomonadati</taxon>
        <taxon>Pseudomonadota</taxon>
        <taxon>Gammaproteobacteria</taxon>
        <taxon>Enterobacterales</taxon>
        <taxon>Enterobacteriaceae</taxon>
        <taxon>Klebsiella/Raoultella group</taxon>
        <taxon>Klebsiella</taxon>
    </lineage>
</organism>
<dbReference type="GO" id="GO:0050380">
    <property type="term" value="F:undecaprenyl-diphosphatase activity"/>
    <property type="evidence" value="ECO:0007669"/>
    <property type="project" value="UniProtKB-UniRule"/>
</dbReference>
<evidence type="ECO:0000256" key="11">
    <source>
        <dbReference type="ARBA" id="ARBA00032707"/>
    </source>
</evidence>
<evidence type="ECO:0000256" key="2">
    <source>
        <dbReference type="ARBA" id="ARBA00010621"/>
    </source>
</evidence>
<reference evidence="15 16" key="1">
    <citation type="journal article" date="2023" name="Microbiol. Resour. Announc.">
        <title>Complete Genome Sequence of the First Colistin-Resistant Raoultella electrica Strain.</title>
        <authorList>
            <person name="Aldeia C."/>
            <person name="Campos-Madueno E.I."/>
            <person name="Sendi P."/>
            <person name="Endimiani A."/>
        </authorList>
    </citation>
    <scope>NUCLEOTIDE SEQUENCE [LARGE SCALE GENOMIC DNA]</scope>
    <source>
        <strain evidence="15 16">S2-IND-01-C</strain>
    </source>
</reference>
<evidence type="ECO:0000256" key="1">
    <source>
        <dbReference type="ARBA" id="ARBA00004651"/>
    </source>
</evidence>
<keyword evidence="7 14" id="KW-0378">Hydrolase</keyword>
<keyword evidence="14" id="KW-0133">Cell shape</keyword>
<keyword evidence="9 14" id="KW-0472">Membrane</keyword>
<dbReference type="GO" id="GO:0005886">
    <property type="term" value="C:plasma membrane"/>
    <property type="evidence" value="ECO:0007669"/>
    <property type="project" value="UniProtKB-SubCell"/>
</dbReference>
<proteinExistence type="inferred from homology"/>
<comment type="catalytic activity">
    <reaction evidence="13 14">
        <text>di-trans,octa-cis-undecaprenyl diphosphate + H2O = di-trans,octa-cis-undecaprenyl phosphate + phosphate + H(+)</text>
        <dbReference type="Rhea" id="RHEA:28094"/>
        <dbReference type="ChEBI" id="CHEBI:15377"/>
        <dbReference type="ChEBI" id="CHEBI:15378"/>
        <dbReference type="ChEBI" id="CHEBI:43474"/>
        <dbReference type="ChEBI" id="CHEBI:58405"/>
        <dbReference type="ChEBI" id="CHEBI:60392"/>
        <dbReference type="EC" id="3.6.1.27"/>
    </reaction>
</comment>
<keyword evidence="5 14" id="KW-1003">Cell membrane</keyword>
<keyword evidence="10 14" id="KW-0046">Antibiotic resistance</keyword>
<evidence type="ECO:0000256" key="12">
    <source>
        <dbReference type="ARBA" id="ARBA00032932"/>
    </source>
</evidence>
<feature type="transmembrane region" description="Helical" evidence="14">
    <location>
        <begin position="118"/>
        <end position="138"/>
    </location>
</feature>
<keyword evidence="14" id="KW-0961">Cell wall biogenesis/degradation</keyword>
<feature type="transmembrane region" description="Helical" evidence="14">
    <location>
        <begin position="84"/>
        <end position="106"/>
    </location>
</feature>
<dbReference type="PANTHER" id="PTHR30622">
    <property type="entry name" value="UNDECAPRENYL-DIPHOSPHATASE"/>
    <property type="match status" value="1"/>
</dbReference>
<dbReference type="GO" id="GO:0071555">
    <property type="term" value="P:cell wall organization"/>
    <property type="evidence" value="ECO:0007669"/>
    <property type="project" value="UniProtKB-KW"/>
</dbReference>
<evidence type="ECO:0000256" key="13">
    <source>
        <dbReference type="ARBA" id="ARBA00047594"/>
    </source>
</evidence>